<protein>
    <submittedName>
        <fullName evidence="1">Uncharacterized protein</fullName>
    </submittedName>
</protein>
<accession>A0ACD3AUT5</accession>
<dbReference type="Proteomes" id="UP000308600">
    <property type="component" value="Unassembled WGS sequence"/>
</dbReference>
<sequence>MFRTEVSEPNPISMGPDPDDQWTPAGASGAHINDLPNEILGSILKLVLPSTAASVAEGIGVPSSLSTCRRWRALVVKCVLEVPFTASLVREWDMEILGSWADREYRENPFQFPKLILQIANGSRPRYSSEPSRARSGPPPFQIAFQVLEELEIHFPGSYLLDNNFVNSPLKFLKVNGKLFDNLHSVAFPHLTGLVVDGAGISPERLASILLCMPILKELSVVLIGHARDRSHPRIFKSTSLISLSISFLGVQPWPIVASFPNLETFISSSKRPFEKALPFIVPSLRTMVAYGHWTCADRHPELFTFLEKCPQLEKLAIPTEFLLLSPFFDKLSSGAIVPNLKELRCGPAFISADILVGFLRKKGFVDAPQTVSKSDLVSPTPVCPFSCLSFCGISKTPRKEIEERLGGVTHVVEFVAHERVRRGRGF</sequence>
<evidence type="ECO:0000313" key="2">
    <source>
        <dbReference type="Proteomes" id="UP000308600"/>
    </source>
</evidence>
<reference evidence="1 2" key="1">
    <citation type="journal article" date="2019" name="Nat. Ecol. Evol.">
        <title>Megaphylogeny resolves global patterns of mushroom evolution.</title>
        <authorList>
            <person name="Varga T."/>
            <person name="Krizsan K."/>
            <person name="Foldi C."/>
            <person name="Dima B."/>
            <person name="Sanchez-Garcia M."/>
            <person name="Sanchez-Ramirez S."/>
            <person name="Szollosi G.J."/>
            <person name="Szarkandi J.G."/>
            <person name="Papp V."/>
            <person name="Albert L."/>
            <person name="Andreopoulos W."/>
            <person name="Angelini C."/>
            <person name="Antonin V."/>
            <person name="Barry K.W."/>
            <person name="Bougher N.L."/>
            <person name="Buchanan P."/>
            <person name="Buyck B."/>
            <person name="Bense V."/>
            <person name="Catcheside P."/>
            <person name="Chovatia M."/>
            <person name="Cooper J."/>
            <person name="Damon W."/>
            <person name="Desjardin D."/>
            <person name="Finy P."/>
            <person name="Geml J."/>
            <person name="Haridas S."/>
            <person name="Hughes K."/>
            <person name="Justo A."/>
            <person name="Karasinski D."/>
            <person name="Kautmanova I."/>
            <person name="Kiss B."/>
            <person name="Kocsube S."/>
            <person name="Kotiranta H."/>
            <person name="LaButti K.M."/>
            <person name="Lechner B.E."/>
            <person name="Liimatainen K."/>
            <person name="Lipzen A."/>
            <person name="Lukacs Z."/>
            <person name="Mihaltcheva S."/>
            <person name="Morgado L.N."/>
            <person name="Niskanen T."/>
            <person name="Noordeloos M.E."/>
            <person name="Ohm R.A."/>
            <person name="Ortiz-Santana B."/>
            <person name="Ovrebo C."/>
            <person name="Racz N."/>
            <person name="Riley R."/>
            <person name="Savchenko A."/>
            <person name="Shiryaev A."/>
            <person name="Soop K."/>
            <person name="Spirin V."/>
            <person name="Szebenyi C."/>
            <person name="Tomsovsky M."/>
            <person name="Tulloss R.E."/>
            <person name="Uehling J."/>
            <person name="Grigoriev I.V."/>
            <person name="Vagvolgyi C."/>
            <person name="Papp T."/>
            <person name="Martin F.M."/>
            <person name="Miettinen O."/>
            <person name="Hibbett D.S."/>
            <person name="Nagy L.G."/>
        </authorList>
    </citation>
    <scope>NUCLEOTIDE SEQUENCE [LARGE SCALE GENOMIC DNA]</scope>
    <source>
        <strain evidence="1 2">NL-1719</strain>
    </source>
</reference>
<proteinExistence type="predicted"/>
<gene>
    <name evidence="1" type="ORF">BDN72DRAFT_626969</name>
</gene>
<organism evidence="1 2">
    <name type="scientific">Pluteus cervinus</name>
    <dbReference type="NCBI Taxonomy" id="181527"/>
    <lineage>
        <taxon>Eukaryota</taxon>
        <taxon>Fungi</taxon>
        <taxon>Dikarya</taxon>
        <taxon>Basidiomycota</taxon>
        <taxon>Agaricomycotina</taxon>
        <taxon>Agaricomycetes</taxon>
        <taxon>Agaricomycetidae</taxon>
        <taxon>Agaricales</taxon>
        <taxon>Pluteineae</taxon>
        <taxon>Pluteaceae</taxon>
        <taxon>Pluteus</taxon>
    </lineage>
</organism>
<keyword evidence="2" id="KW-1185">Reference proteome</keyword>
<name>A0ACD3AUT5_9AGAR</name>
<evidence type="ECO:0000313" key="1">
    <source>
        <dbReference type="EMBL" id="TFK69102.1"/>
    </source>
</evidence>
<dbReference type="EMBL" id="ML208337">
    <property type="protein sequence ID" value="TFK69102.1"/>
    <property type="molecule type" value="Genomic_DNA"/>
</dbReference>